<evidence type="ECO:0000313" key="2">
    <source>
        <dbReference type="EMBL" id="KAJ8777195.1"/>
    </source>
</evidence>
<dbReference type="AlphaFoldDB" id="A0AB34GF80"/>
<feature type="region of interest" description="Disordered" evidence="1">
    <location>
        <begin position="1"/>
        <end position="31"/>
    </location>
</feature>
<dbReference type="Proteomes" id="UP001159641">
    <property type="component" value="Unassembled WGS sequence"/>
</dbReference>
<feature type="region of interest" description="Disordered" evidence="1">
    <location>
        <begin position="50"/>
        <end position="103"/>
    </location>
</feature>
<gene>
    <name evidence="2" type="ORF">J1605_014578</name>
</gene>
<feature type="region of interest" description="Disordered" evidence="1">
    <location>
        <begin position="133"/>
        <end position="154"/>
    </location>
</feature>
<accession>A0AB34GF80</accession>
<dbReference type="EMBL" id="JAIQCJ010002315">
    <property type="protein sequence ID" value="KAJ8777195.1"/>
    <property type="molecule type" value="Genomic_DNA"/>
</dbReference>
<evidence type="ECO:0000313" key="3">
    <source>
        <dbReference type="Proteomes" id="UP001159641"/>
    </source>
</evidence>
<comment type="caution">
    <text evidence="2">The sequence shown here is derived from an EMBL/GenBank/DDBJ whole genome shotgun (WGS) entry which is preliminary data.</text>
</comment>
<sequence>MAEDRRGGRGLGAEARASVLAGRESGKKSAAAEEARDFFLPLCFAVREERGFRAPPRRTPGTGVGRGYQRGPQRRAGDAGAAAATTKGPVCESRSLSTPPLPGACAARRCRAPVVRGQLPRENARRASGCCNVTPASAAAGSPHIRTPPSPRPG</sequence>
<reference evidence="2 3" key="1">
    <citation type="submission" date="2022-11" db="EMBL/GenBank/DDBJ databases">
        <title>Whole genome sequence of Eschrichtius robustus ER-17-0199.</title>
        <authorList>
            <person name="Bruniche-Olsen A."/>
            <person name="Black A.N."/>
            <person name="Fields C.J."/>
            <person name="Walden K."/>
            <person name="Dewoody J.A."/>
        </authorList>
    </citation>
    <scope>NUCLEOTIDE SEQUENCE [LARGE SCALE GENOMIC DNA]</scope>
    <source>
        <strain evidence="2">ER-17-0199</strain>
        <tissue evidence="2">Blubber</tissue>
    </source>
</reference>
<protein>
    <submittedName>
        <fullName evidence="2">Uncharacterized protein</fullName>
    </submittedName>
</protein>
<organism evidence="2 3">
    <name type="scientific">Eschrichtius robustus</name>
    <name type="common">California gray whale</name>
    <name type="synonym">Eschrichtius gibbosus</name>
    <dbReference type="NCBI Taxonomy" id="9764"/>
    <lineage>
        <taxon>Eukaryota</taxon>
        <taxon>Metazoa</taxon>
        <taxon>Chordata</taxon>
        <taxon>Craniata</taxon>
        <taxon>Vertebrata</taxon>
        <taxon>Euteleostomi</taxon>
        <taxon>Mammalia</taxon>
        <taxon>Eutheria</taxon>
        <taxon>Laurasiatheria</taxon>
        <taxon>Artiodactyla</taxon>
        <taxon>Whippomorpha</taxon>
        <taxon>Cetacea</taxon>
        <taxon>Mysticeti</taxon>
        <taxon>Eschrichtiidae</taxon>
        <taxon>Eschrichtius</taxon>
    </lineage>
</organism>
<name>A0AB34GF80_ESCRO</name>
<keyword evidence="3" id="KW-1185">Reference proteome</keyword>
<evidence type="ECO:0000256" key="1">
    <source>
        <dbReference type="SAM" id="MobiDB-lite"/>
    </source>
</evidence>
<proteinExistence type="predicted"/>